<dbReference type="InterPro" id="IPR005031">
    <property type="entry name" value="COQ10_START"/>
</dbReference>
<feature type="domain" description="Coenzyme Q-binding protein COQ10 START" evidence="2">
    <location>
        <begin position="96"/>
        <end position="201"/>
    </location>
</feature>
<feature type="region of interest" description="Disordered" evidence="1">
    <location>
        <begin position="60"/>
        <end position="79"/>
    </location>
</feature>
<reference evidence="3 4" key="1">
    <citation type="journal article" date="2019" name="ACS Chem. Biol.">
        <title>Identification and Mobilization of a Cryptic Antibiotic Biosynthesis Gene Locus from a Human-Pathogenic Nocardia Isolate.</title>
        <authorList>
            <person name="Herisse M."/>
            <person name="Ishida K."/>
            <person name="Porter J.L."/>
            <person name="Howden B."/>
            <person name="Hertweck C."/>
            <person name="Stinear T.P."/>
            <person name="Pidot S.J."/>
        </authorList>
    </citation>
    <scope>NUCLEOTIDE SEQUENCE [LARGE SCALE GENOMIC DNA]</scope>
    <source>
        <strain evidence="3 4">AUSMDU00012717</strain>
    </source>
</reference>
<evidence type="ECO:0000259" key="2">
    <source>
        <dbReference type="Pfam" id="PF03364"/>
    </source>
</evidence>
<dbReference type="Gene3D" id="3.30.530.20">
    <property type="match status" value="2"/>
</dbReference>
<keyword evidence="4" id="KW-1185">Reference proteome</keyword>
<evidence type="ECO:0000256" key="1">
    <source>
        <dbReference type="SAM" id="MobiDB-lite"/>
    </source>
</evidence>
<accession>A0A6G9Y9Z6</accession>
<proteinExistence type="predicted"/>
<dbReference type="AlphaFoldDB" id="A0A6G9Y9Z6"/>
<dbReference type="SUPFAM" id="SSF55961">
    <property type="entry name" value="Bet v1-like"/>
    <property type="match status" value="2"/>
</dbReference>
<dbReference type="Pfam" id="PF03364">
    <property type="entry name" value="Polyketide_cyc"/>
    <property type="match status" value="2"/>
</dbReference>
<dbReference type="CDD" id="cd08861">
    <property type="entry name" value="OtcD1_ARO-CYC_like"/>
    <property type="match status" value="2"/>
</dbReference>
<feature type="domain" description="Coenzyme Q-binding protein COQ10 START" evidence="2">
    <location>
        <begin position="248"/>
        <end position="355"/>
    </location>
</feature>
<dbReference type="EMBL" id="CP046172">
    <property type="protein sequence ID" value="QIS10032.1"/>
    <property type="molecule type" value="Genomic_DNA"/>
</dbReference>
<organism evidence="3 4">
    <name type="scientific">Nocardia arthritidis</name>
    <dbReference type="NCBI Taxonomy" id="228602"/>
    <lineage>
        <taxon>Bacteria</taxon>
        <taxon>Bacillati</taxon>
        <taxon>Actinomycetota</taxon>
        <taxon>Actinomycetes</taxon>
        <taxon>Mycobacteriales</taxon>
        <taxon>Nocardiaceae</taxon>
        <taxon>Nocardia</taxon>
    </lineage>
</organism>
<dbReference type="Proteomes" id="UP000503540">
    <property type="component" value="Chromosome"/>
</dbReference>
<dbReference type="InterPro" id="IPR023393">
    <property type="entry name" value="START-like_dom_sf"/>
</dbReference>
<sequence>MPFTSVDTGFTNLPLGFRGRVCAMVADDRARCPSHGGRVRPEEPVRWSFSTAVDRGSTGLRNSIGTLERSSPPNDRRNMVSDSVTQVVEEAMTAHAPAEVLYDLVLDVAAWPQYHRPAIHAEVSDRTDRGDLVNQWSMAGEHAVRNWQVRRTFDRAGLRIEFAHESSASPMSGARGGWRFEPLGPDSTRVVMWHEFETPGASADTVTRLTATTRTNTLAYLDTLKDTAERGAELAELVVSFEDPLFVAGSVEHAYDYLYRADKWPERIPHVRSLVLTEEIRNIQFFDMETVGPDGNTHTTRSVRICLPPNKIVYKQLAVPPLLSAHTGHWKFTGTPEGIIVSARHTATIEPKALHLLGPGTTVRDARRFLRRVLAANSMTNLRLAKEFAEEFADA</sequence>
<name>A0A6G9Y9Z6_9NOCA</name>
<evidence type="ECO:0000313" key="3">
    <source>
        <dbReference type="EMBL" id="QIS10032.1"/>
    </source>
</evidence>
<dbReference type="KEGG" id="nah:F5544_10680"/>
<protein>
    <submittedName>
        <fullName evidence="3">Aromatase</fullName>
    </submittedName>
</protein>
<feature type="compositionally biased region" description="Polar residues" evidence="1">
    <location>
        <begin position="60"/>
        <end position="73"/>
    </location>
</feature>
<gene>
    <name evidence="3" type="ORF">F5544_10680</name>
</gene>
<evidence type="ECO:0000313" key="4">
    <source>
        <dbReference type="Proteomes" id="UP000503540"/>
    </source>
</evidence>